<sequence>MTPTDDKPGAGGDNDQQSHDLVREAAAQLYAGALSDFIPLRTNMVKTAKADGQKDAAKEIGTLRKPSVAAWALNQLVHNGATVIKRLADLGARLRRATAQLDAPAIAALRGERDTVLADLVAAAAEASIESGQKLSSAVESEVRNTGIAALADEAAETVLTSGTLTRALSYSGFGEVDLSEAAATTSTGVVLTSIRGGRAAGQAAGPDDTAAEAADEIDDDGTHEEESADNGTGEEETADNGAGEEETADNGAGEEETADDGAEEGAAALAEAAAAAEHEQRLAQAEEALATAEREIGRRRSAVDAARNRTEATRQRIQKLKDQLERAQADDDEALEKLTAAVSAAKQAATDLETAREHLSGLQDQGHEQK</sequence>
<gene>
    <name evidence="2" type="ORF">NF556_20410</name>
</gene>
<evidence type="ECO:0000313" key="2">
    <source>
        <dbReference type="EMBL" id="USQ79917.1"/>
    </source>
</evidence>
<keyword evidence="3" id="KW-1185">Reference proteome</keyword>
<dbReference type="RefSeq" id="WP_252593054.1">
    <property type="nucleotide sequence ID" value="NZ_CP099489.1"/>
</dbReference>
<feature type="region of interest" description="Disordered" evidence="1">
    <location>
        <begin position="1"/>
        <end position="20"/>
    </location>
</feature>
<feature type="region of interest" description="Disordered" evidence="1">
    <location>
        <begin position="199"/>
        <end position="320"/>
    </location>
</feature>
<proteinExistence type="predicted"/>
<evidence type="ECO:0008006" key="4">
    <source>
        <dbReference type="Google" id="ProtNLM"/>
    </source>
</evidence>
<feature type="compositionally biased region" description="Acidic residues" evidence="1">
    <location>
        <begin position="210"/>
        <end position="264"/>
    </location>
</feature>
<feature type="compositionally biased region" description="Low complexity" evidence="1">
    <location>
        <begin position="265"/>
        <end position="276"/>
    </location>
</feature>
<reference evidence="2" key="1">
    <citation type="submission" date="2022-06" db="EMBL/GenBank/DDBJ databases">
        <title>Ornithinimicrobium HY1793.</title>
        <authorList>
            <person name="Huang Y."/>
        </authorList>
    </citation>
    <scope>NUCLEOTIDE SEQUENCE</scope>
    <source>
        <strain evidence="2">HY1793</strain>
    </source>
</reference>
<dbReference type="Proteomes" id="UP001056455">
    <property type="component" value="Chromosome"/>
</dbReference>
<feature type="compositionally biased region" description="Low complexity" evidence="1">
    <location>
        <begin position="283"/>
        <end position="292"/>
    </location>
</feature>
<accession>A0ABY4YUS6</accession>
<name>A0ABY4YUS6_9MICO</name>
<feature type="compositionally biased region" description="Low complexity" evidence="1">
    <location>
        <begin position="199"/>
        <end position="209"/>
    </location>
</feature>
<protein>
    <recommendedName>
        <fullName evidence="4">Transposase</fullName>
    </recommendedName>
</protein>
<organism evidence="2 3">
    <name type="scientific">Ornithinimicrobium faecis</name>
    <dbReference type="NCBI Taxonomy" id="2934158"/>
    <lineage>
        <taxon>Bacteria</taxon>
        <taxon>Bacillati</taxon>
        <taxon>Actinomycetota</taxon>
        <taxon>Actinomycetes</taxon>
        <taxon>Micrococcales</taxon>
        <taxon>Ornithinimicrobiaceae</taxon>
        <taxon>Ornithinimicrobium</taxon>
    </lineage>
</organism>
<feature type="region of interest" description="Disordered" evidence="1">
    <location>
        <begin position="345"/>
        <end position="371"/>
    </location>
</feature>
<evidence type="ECO:0000313" key="3">
    <source>
        <dbReference type="Proteomes" id="UP001056455"/>
    </source>
</evidence>
<feature type="compositionally biased region" description="Basic and acidic residues" evidence="1">
    <location>
        <begin position="293"/>
        <end position="320"/>
    </location>
</feature>
<evidence type="ECO:0000256" key="1">
    <source>
        <dbReference type="SAM" id="MobiDB-lite"/>
    </source>
</evidence>
<feature type="compositionally biased region" description="Basic and acidic residues" evidence="1">
    <location>
        <begin position="354"/>
        <end position="371"/>
    </location>
</feature>
<dbReference type="EMBL" id="CP099489">
    <property type="protein sequence ID" value="USQ79917.1"/>
    <property type="molecule type" value="Genomic_DNA"/>
</dbReference>